<dbReference type="Gene3D" id="2.60.40.10">
    <property type="entry name" value="Immunoglobulins"/>
    <property type="match status" value="1"/>
</dbReference>
<dbReference type="InterPro" id="IPR041498">
    <property type="entry name" value="Big_6"/>
</dbReference>
<accession>A0A941FR73</accession>
<dbReference type="AlphaFoldDB" id="A0A941FR73"/>
<protein>
    <recommendedName>
        <fullName evidence="1">Bacterial Ig domain-containing protein</fullName>
    </recommendedName>
</protein>
<comment type="caution">
    <text evidence="2">The sequence shown here is derived from an EMBL/GenBank/DDBJ whole genome shotgun (WGS) entry which is preliminary data.</text>
</comment>
<organism evidence="2 3">
    <name type="scientific">Peribacillus frigoritolerans</name>
    <dbReference type="NCBI Taxonomy" id="450367"/>
    <lineage>
        <taxon>Bacteria</taxon>
        <taxon>Bacillati</taxon>
        <taxon>Bacillota</taxon>
        <taxon>Bacilli</taxon>
        <taxon>Bacillales</taxon>
        <taxon>Bacillaceae</taxon>
        <taxon>Peribacillus</taxon>
    </lineage>
</organism>
<dbReference type="Pfam" id="PF17936">
    <property type="entry name" value="Big_6"/>
    <property type="match status" value="1"/>
</dbReference>
<proteinExistence type="predicted"/>
<sequence length="47" mass="5118">MIGSATATTKGTFSVRIPKQKAGKNLYIHAKDKAKNVSESRKVTVKK</sequence>
<feature type="domain" description="Bacterial Ig" evidence="1">
    <location>
        <begin position="1"/>
        <end position="46"/>
    </location>
</feature>
<gene>
    <name evidence="2" type="ORF">KEH51_14635</name>
</gene>
<dbReference type="Proteomes" id="UP000680045">
    <property type="component" value="Unassembled WGS sequence"/>
</dbReference>
<dbReference type="InterPro" id="IPR013783">
    <property type="entry name" value="Ig-like_fold"/>
</dbReference>
<evidence type="ECO:0000313" key="3">
    <source>
        <dbReference type="Proteomes" id="UP000680045"/>
    </source>
</evidence>
<dbReference type="EMBL" id="JAGTPW010000024">
    <property type="protein sequence ID" value="MBR8645052.1"/>
    <property type="molecule type" value="Genomic_DNA"/>
</dbReference>
<reference evidence="2" key="1">
    <citation type="submission" date="2021-04" db="EMBL/GenBank/DDBJ databases">
        <title>Whole genome sequencing of Enterococci isolates from hospitalized patients.</title>
        <authorList>
            <person name="Ogoti B.M."/>
            <person name="Onyambu F.G."/>
        </authorList>
    </citation>
    <scope>NUCLEOTIDE SEQUENCE</scope>
    <source>
        <strain evidence="2">242</strain>
    </source>
</reference>
<evidence type="ECO:0000313" key="2">
    <source>
        <dbReference type="EMBL" id="MBR8645052.1"/>
    </source>
</evidence>
<evidence type="ECO:0000259" key="1">
    <source>
        <dbReference type="Pfam" id="PF17936"/>
    </source>
</evidence>
<name>A0A941FR73_9BACI</name>